<dbReference type="AlphaFoldDB" id="A0A561PR09"/>
<dbReference type="SUPFAM" id="SSF51004">
    <property type="entry name" value="C-terminal (heme d1) domain of cytochrome cd1-nitrite reductase"/>
    <property type="match status" value="1"/>
</dbReference>
<dbReference type="Gene3D" id="2.130.10.10">
    <property type="entry name" value="YVTN repeat-like/Quinoprotein amine dehydrogenase"/>
    <property type="match status" value="1"/>
</dbReference>
<dbReference type="GO" id="GO:0005829">
    <property type="term" value="C:cytosol"/>
    <property type="evidence" value="ECO:0007669"/>
    <property type="project" value="TreeGrafter"/>
</dbReference>
<comment type="similarity">
    <text evidence="1">Belongs to the cycloisomerase 2 family.</text>
</comment>
<keyword evidence="2" id="KW-0119">Carbohydrate metabolism</keyword>
<dbReference type="InterPro" id="IPR050282">
    <property type="entry name" value="Cycloisomerase_2"/>
</dbReference>
<dbReference type="InterPro" id="IPR019405">
    <property type="entry name" value="Lactonase_7-beta_prop"/>
</dbReference>
<dbReference type="OrthoDB" id="9790815at2"/>
<dbReference type="InterPro" id="IPR015943">
    <property type="entry name" value="WD40/YVTN_repeat-like_dom_sf"/>
</dbReference>
<dbReference type="GO" id="GO:0006006">
    <property type="term" value="P:glucose metabolic process"/>
    <property type="evidence" value="ECO:0007669"/>
    <property type="project" value="UniProtKB-KW"/>
</dbReference>
<dbReference type="PANTHER" id="PTHR30344:SF1">
    <property type="entry name" value="6-PHOSPHOGLUCONOLACTONASE"/>
    <property type="match status" value="1"/>
</dbReference>
<protein>
    <submittedName>
        <fullName evidence="4">6-phosphogluconolactonase (Cycloisomerase 2 family)</fullName>
    </submittedName>
</protein>
<reference evidence="4 5" key="1">
    <citation type="submission" date="2019-06" db="EMBL/GenBank/DDBJ databases">
        <title>Sorghum-associated microbial communities from plants grown in Nebraska, USA.</title>
        <authorList>
            <person name="Schachtman D."/>
        </authorList>
    </citation>
    <scope>NUCLEOTIDE SEQUENCE [LARGE SCALE GENOMIC DNA]</scope>
    <source>
        <strain evidence="4 5">1209</strain>
    </source>
</reference>
<dbReference type="PANTHER" id="PTHR30344">
    <property type="entry name" value="6-PHOSPHOGLUCONOLACTONASE-RELATED"/>
    <property type="match status" value="1"/>
</dbReference>
<dbReference type="EMBL" id="VIWO01000004">
    <property type="protein sequence ID" value="TWF40548.1"/>
    <property type="molecule type" value="Genomic_DNA"/>
</dbReference>
<sequence length="376" mass="40833">MARKLFILVISTIFSSFIANAQQYYLFVGSYNRDKAKEGVYVYRFNGKTGALERVSALAGILNPSFLTIAPGGQYIYTCSEAQTPNVGGVTSLAFDSTRGLLTLLSRQDSGGDNPAYVGIDPKGKWLICANYSGGSLGIFPLGANGLIAPAAQIIPFKDSSVTKRQTSSHIHAAVFAPDGKYAFFPDLGADKIRAYQLKPNASPVLQPATPAYTATIPGSGPRHIVFHQRLPYAYCIEEMGGMVSVYRYHEGKLDRVQRVSAHLDDKAEDYNAADIHISPDGLFLYASTRESANTIFIYQVNQQTGQLKQIGKIPSGGVHPRNFAIDPTGNFVLVANQRSNNIVVFKRDQQTGLLSATGTTVSLPNPSSLQLRLYH</sequence>
<evidence type="ECO:0000256" key="2">
    <source>
        <dbReference type="ARBA" id="ARBA00022526"/>
    </source>
</evidence>
<dbReference type="Pfam" id="PF10282">
    <property type="entry name" value="Lactonase"/>
    <property type="match status" value="1"/>
</dbReference>
<keyword evidence="3" id="KW-0732">Signal</keyword>
<keyword evidence="4" id="KW-0413">Isomerase</keyword>
<keyword evidence="2" id="KW-0313">Glucose metabolism</keyword>
<dbReference type="GO" id="GO:0016853">
    <property type="term" value="F:isomerase activity"/>
    <property type="evidence" value="ECO:0007669"/>
    <property type="project" value="UniProtKB-KW"/>
</dbReference>
<dbReference type="Proteomes" id="UP000320811">
    <property type="component" value="Unassembled WGS sequence"/>
</dbReference>
<gene>
    <name evidence="4" type="ORF">FHW36_104230</name>
</gene>
<dbReference type="GO" id="GO:0017057">
    <property type="term" value="F:6-phosphogluconolactonase activity"/>
    <property type="evidence" value="ECO:0007669"/>
    <property type="project" value="TreeGrafter"/>
</dbReference>
<comment type="caution">
    <text evidence="4">The sequence shown here is derived from an EMBL/GenBank/DDBJ whole genome shotgun (WGS) entry which is preliminary data.</text>
</comment>
<feature type="chain" id="PRO_5021848929" evidence="3">
    <location>
        <begin position="22"/>
        <end position="376"/>
    </location>
</feature>
<evidence type="ECO:0000313" key="4">
    <source>
        <dbReference type="EMBL" id="TWF40548.1"/>
    </source>
</evidence>
<evidence type="ECO:0000256" key="1">
    <source>
        <dbReference type="ARBA" id="ARBA00005564"/>
    </source>
</evidence>
<evidence type="ECO:0000313" key="5">
    <source>
        <dbReference type="Proteomes" id="UP000320811"/>
    </source>
</evidence>
<dbReference type="InterPro" id="IPR011048">
    <property type="entry name" value="Haem_d1_sf"/>
</dbReference>
<dbReference type="RefSeq" id="WP_145670542.1">
    <property type="nucleotide sequence ID" value="NZ_VIWO01000004.1"/>
</dbReference>
<feature type="signal peptide" evidence="3">
    <location>
        <begin position="1"/>
        <end position="21"/>
    </location>
</feature>
<proteinExistence type="inferred from homology"/>
<evidence type="ECO:0000256" key="3">
    <source>
        <dbReference type="SAM" id="SignalP"/>
    </source>
</evidence>
<keyword evidence="5" id="KW-1185">Reference proteome</keyword>
<name>A0A561PR09_9BACT</name>
<organism evidence="4 5">
    <name type="scientific">Chitinophaga polysaccharea</name>
    <dbReference type="NCBI Taxonomy" id="1293035"/>
    <lineage>
        <taxon>Bacteria</taxon>
        <taxon>Pseudomonadati</taxon>
        <taxon>Bacteroidota</taxon>
        <taxon>Chitinophagia</taxon>
        <taxon>Chitinophagales</taxon>
        <taxon>Chitinophagaceae</taxon>
        <taxon>Chitinophaga</taxon>
    </lineage>
</organism>
<accession>A0A561PR09</accession>